<dbReference type="InterPro" id="IPR001387">
    <property type="entry name" value="Cro/C1-type_HTH"/>
</dbReference>
<keyword evidence="4" id="KW-1185">Reference proteome</keyword>
<reference evidence="3" key="1">
    <citation type="journal article" date="2022" name="Int. J. Syst. Evol. Microbiol.">
        <title>Pseudomonas aegrilactucae sp. nov. and Pseudomonas morbosilactucae sp. nov., pathogens causing bacterial rot of lettuce in Japan.</title>
        <authorList>
            <person name="Sawada H."/>
            <person name="Fujikawa T."/>
            <person name="Satou M."/>
        </authorList>
    </citation>
    <scope>NUCLEOTIDE SEQUENCE</scope>
    <source>
        <strain evidence="3">0166_1</strain>
    </source>
</reference>
<dbReference type="Gene3D" id="1.10.260.40">
    <property type="entry name" value="lambda repressor-like DNA-binding domains"/>
    <property type="match status" value="1"/>
</dbReference>
<dbReference type="EMBL" id="CP087164">
    <property type="protein sequence ID" value="UGS36789.1"/>
    <property type="molecule type" value="Genomic_DNA"/>
</dbReference>
<dbReference type="PANTHER" id="PTHR46558:SF4">
    <property type="entry name" value="DNA-BIDING PHAGE PROTEIN"/>
    <property type="match status" value="1"/>
</dbReference>
<evidence type="ECO:0000259" key="2">
    <source>
        <dbReference type="PROSITE" id="PS50943"/>
    </source>
</evidence>
<dbReference type="CDD" id="cd00093">
    <property type="entry name" value="HTH_XRE"/>
    <property type="match status" value="1"/>
</dbReference>
<dbReference type="KEGG" id="sbae:DSM104329_03200"/>
<dbReference type="Pfam" id="PF01381">
    <property type="entry name" value="HTH_3"/>
    <property type="match status" value="1"/>
</dbReference>
<protein>
    <recommendedName>
        <fullName evidence="2">HTH cro/C1-type domain-containing protein</fullName>
    </recommendedName>
</protein>
<dbReference type="InterPro" id="IPR010982">
    <property type="entry name" value="Lambda_DNA-bd_dom_sf"/>
</dbReference>
<dbReference type="PROSITE" id="PS50943">
    <property type="entry name" value="HTH_CROC1"/>
    <property type="match status" value="1"/>
</dbReference>
<evidence type="ECO:0000256" key="1">
    <source>
        <dbReference type="ARBA" id="ARBA00023125"/>
    </source>
</evidence>
<sequence length="343" mass="35234">MKRDAGDVRDSERLRRARTRAGLTQAALAERTGVSRQAIAAIETGRHAPSVTAALALARVLGGTVEELFGAPGDAPAIVGAPPEDGAALRIGRVGARLVAGAPADVPVSAGGWATFDGRWHDGAIELHAEVDLDRLVVVGCDPALAIVEALLERRGGHAVTPLSAPTGEAVRALAAGHCHAAVVHGRRDALPAPPVAVRRYGFARWQVGLGVAGRRRASPLDQISAGRLGVVGRDAGAASQQALDRALGDATAKVVARAGGHVDAARKALALDAAAVTMETAARVFALDFTALEEHEVELWVAEAWAEHPAVEPLLDTIASRGFAGRLGALGGYDVGAAAVRR</sequence>
<organism evidence="3 4">
    <name type="scientific">Capillimicrobium parvum</name>
    <dbReference type="NCBI Taxonomy" id="2884022"/>
    <lineage>
        <taxon>Bacteria</taxon>
        <taxon>Bacillati</taxon>
        <taxon>Actinomycetota</taxon>
        <taxon>Thermoleophilia</taxon>
        <taxon>Solirubrobacterales</taxon>
        <taxon>Capillimicrobiaceae</taxon>
        <taxon>Capillimicrobium</taxon>
    </lineage>
</organism>
<dbReference type="InterPro" id="IPR024370">
    <property type="entry name" value="PBP_domain"/>
</dbReference>
<gene>
    <name evidence="3" type="ORF">DSM104329_03200</name>
</gene>
<dbReference type="SMART" id="SM00530">
    <property type="entry name" value="HTH_XRE"/>
    <property type="match status" value="1"/>
</dbReference>
<dbReference type="Pfam" id="PF12727">
    <property type="entry name" value="PBP_like"/>
    <property type="match status" value="1"/>
</dbReference>
<dbReference type="SUPFAM" id="SSF47413">
    <property type="entry name" value="lambda repressor-like DNA-binding domains"/>
    <property type="match status" value="1"/>
</dbReference>
<dbReference type="PANTHER" id="PTHR46558">
    <property type="entry name" value="TRACRIPTIONAL REGULATORY PROTEIN-RELATED-RELATED"/>
    <property type="match status" value="1"/>
</dbReference>
<dbReference type="AlphaFoldDB" id="A0A9E6XYE1"/>
<evidence type="ECO:0000313" key="4">
    <source>
        <dbReference type="Proteomes" id="UP001162834"/>
    </source>
</evidence>
<dbReference type="Proteomes" id="UP001162834">
    <property type="component" value="Chromosome"/>
</dbReference>
<feature type="domain" description="HTH cro/C1-type" evidence="2">
    <location>
        <begin position="14"/>
        <end position="68"/>
    </location>
</feature>
<dbReference type="RefSeq" id="WP_259310855.1">
    <property type="nucleotide sequence ID" value="NZ_CP087164.1"/>
</dbReference>
<dbReference type="GO" id="GO:0003677">
    <property type="term" value="F:DNA binding"/>
    <property type="evidence" value="ECO:0007669"/>
    <property type="project" value="UniProtKB-KW"/>
</dbReference>
<name>A0A9E6XYE1_9ACTN</name>
<accession>A0A9E6XYE1</accession>
<keyword evidence="1" id="KW-0238">DNA-binding</keyword>
<evidence type="ECO:0000313" key="3">
    <source>
        <dbReference type="EMBL" id="UGS36789.1"/>
    </source>
</evidence>
<proteinExistence type="predicted"/>